<dbReference type="EMBL" id="CAKOGP040002026">
    <property type="protein sequence ID" value="CAJ1959895.1"/>
    <property type="molecule type" value="Genomic_DNA"/>
</dbReference>
<keyword evidence="3" id="KW-1185">Reference proteome</keyword>
<feature type="compositionally biased region" description="Low complexity" evidence="1">
    <location>
        <begin position="153"/>
        <end position="183"/>
    </location>
</feature>
<evidence type="ECO:0000313" key="2">
    <source>
        <dbReference type="EMBL" id="CAJ1959895.1"/>
    </source>
</evidence>
<dbReference type="Proteomes" id="UP001295423">
    <property type="component" value="Unassembled WGS sequence"/>
</dbReference>
<reference evidence="2" key="1">
    <citation type="submission" date="2023-08" db="EMBL/GenBank/DDBJ databases">
        <authorList>
            <person name="Audoor S."/>
            <person name="Bilcke G."/>
        </authorList>
    </citation>
    <scope>NUCLEOTIDE SEQUENCE</scope>
</reference>
<evidence type="ECO:0000256" key="1">
    <source>
        <dbReference type="SAM" id="MobiDB-lite"/>
    </source>
</evidence>
<evidence type="ECO:0008006" key="4">
    <source>
        <dbReference type="Google" id="ProtNLM"/>
    </source>
</evidence>
<accession>A0AAD2G3C3</accession>
<comment type="caution">
    <text evidence="2">The sequence shown here is derived from an EMBL/GenBank/DDBJ whole genome shotgun (WGS) entry which is preliminary data.</text>
</comment>
<feature type="compositionally biased region" description="Basic and acidic residues" evidence="1">
    <location>
        <begin position="25"/>
        <end position="40"/>
    </location>
</feature>
<organism evidence="2 3">
    <name type="scientific">Cylindrotheca closterium</name>
    <dbReference type="NCBI Taxonomy" id="2856"/>
    <lineage>
        <taxon>Eukaryota</taxon>
        <taxon>Sar</taxon>
        <taxon>Stramenopiles</taxon>
        <taxon>Ochrophyta</taxon>
        <taxon>Bacillariophyta</taxon>
        <taxon>Bacillariophyceae</taxon>
        <taxon>Bacillariophycidae</taxon>
        <taxon>Bacillariales</taxon>
        <taxon>Bacillariaceae</taxon>
        <taxon>Cylindrotheca</taxon>
    </lineage>
</organism>
<feature type="region of interest" description="Disordered" evidence="1">
    <location>
        <begin position="153"/>
        <end position="192"/>
    </location>
</feature>
<gene>
    <name evidence="2" type="ORF">CYCCA115_LOCUS18314</name>
</gene>
<sequence length="1649" mass="186341">MGNLGPYGTCPNLHAILNGKPTPTPKRESPNSRERPDPTKRAKHPPQGTHPGYLPYDGPGRLPIAPFKCKHPITGKQAAFCSHFLFANYHCNRPRCHNIHYTKQFAATMGSADTQAFEKFIEKTPGVTRLAPKPHVPEYSTCIIPHPSSLVYQPTQTPVSTQPQLPQISISTPTTSQPSAAPSAHHRSALPPDSQYYQFTDAEQEKFGELLEVSVQGRSSTPSMTKRDREAWATTKLPSPVFLAVNSPHGKDSVDRWFSTEHKFEHTWIFLLKSCYLSQTDLATLFHVCPSIHLLSLLIKEHRFVDFRPLQQPIPPNLTPSVAMHRWSRMFTACLLHYDLSIPTVVQFVGNIHTGAHRDRPTLEPILREANVDPFLIDQLKRVFLDGAPNNVNAESTDENLRTLIAYGNHKTVYNNVSKTQSAVEKDILRNYLLAANPALLPYIQDAHTTPLGLFDACHEYHKPRIIFDAIHHPSLTAMKDNDFTSKETEPEICFPRSFPNFLIWIYNLRITYPKEEIYICNDDVSGAFRHVKWNPNVVGMHMFMLFGFLFFCTGLSFGDNTSPAQWEVVAMVRQQLAQSLWYAAVTTIPRVAKYLPKLSLAPLPTPSDIAAFTPAKPDSKNPGVVNADGSRKSPTFDHHVDDCLYADVALFLRQTISASILALYILLGFPNPSNGIRDCISWEKFANTFSHKRKTVGWLINSRRMTVRLPSIKRDRLLKLLSETLANPSLSLRDIAILLGHVSTATTVCRWMRCSYFNLQRVLSQFLRSRHQSIKHYMKRNDKVQIISDQLPPSLRYRLASLIGKEAATFLWNAIKRFRLDEPVLRELRAIKHSLETETWEIYIPQMIPRDPHFTSYGDASFLGGGAYSDELLFWFRIVWSPDIFAGTKSKAKNPNYVQINSLEFLVAFFQEVATVVRLEGTSHAHPGLAHKFPNGFSQFPVLLNRTDNTPTEKWMNDARTNSPFARLLVDLHGQLLKRSPLTALSDHIPDISHFTLDEKLRLFPAESQTLLRPALLSILQSKAGATDDPRKSGTLRSRRLHFLKFCYDMNMRNNYLMNGPDFPHERRIATFALYTVALATGRTIKGQYIKSATIKQYLHAAASFICLFTGRDPRYNNPSDTKMSPDIHATIAEVERHEKVPNKLEPYTLDMQQHLEHHNIDTKAHRNGLWKTCEDWNSIGLLDGHRLSEYAQTSANKNIGDQATFDGISIAFCVEDVTCFDKFKRKVSISDARTNSPFARLLVDLHGQLLKRSPLTALSDHIPDISHFTLDEKLRLFPAESQTLLRPALLSILQSKAGATDDPRKSGTLRSRRLHFLKFCYDMNMRNNYLMNGPDFPHERRIATFALYTVALATGRTIKGQYIKSATIKQYLHAAASFICLFTGRDPRYNNPSDTKMSPDIHATIAEVERHEKVPNKLEPYTLDMQQHLEHHNIDTKAHRNGLWKTCEDWNSIGLLDGHRLSEYAQTSANKNIGDQATFDGISIAFCVEDVTCFDKFKRKVSISDARTNSPFARLLVDLHGQLLKRSPLTALSDHIPDISHFTLDEKLQLFPAESQTLLRPALLSVLQSKAGATDNPRSTLHSGARNKTRSSILPTLSKLAPVSSSTPLEQPLTRSSSSSDGNQMPLWHTCATLPSICACNKMMPSQ</sequence>
<feature type="region of interest" description="Disordered" evidence="1">
    <location>
        <begin position="1"/>
        <end position="57"/>
    </location>
</feature>
<feature type="region of interest" description="Disordered" evidence="1">
    <location>
        <begin position="1603"/>
        <end position="1626"/>
    </location>
</feature>
<feature type="compositionally biased region" description="Polar residues" evidence="1">
    <location>
        <begin position="1605"/>
        <end position="1625"/>
    </location>
</feature>
<protein>
    <recommendedName>
        <fullName evidence="4">C3H1-type domain-containing protein</fullName>
    </recommendedName>
</protein>
<dbReference type="PANTHER" id="PTHR33050:SF7">
    <property type="entry name" value="RIBONUCLEASE H"/>
    <property type="match status" value="1"/>
</dbReference>
<proteinExistence type="predicted"/>
<name>A0AAD2G3C3_9STRA</name>
<evidence type="ECO:0000313" key="3">
    <source>
        <dbReference type="Proteomes" id="UP001295423"/>
    </source>
</evidence>
<dbReference type="InterPro" id="IPR052055">
    <property type="entry name" value="Hepadnavirus_pol/RT"/>
</dbReference>
<dbReference type="PANTHER" id="PTHR33050">
    <property type="entry name" value="REVERSE TRANSCRIPTASE DOMAIN-CONTAINING PROTEIN"/>
    <property type="match status" value="1"/>
</dbReference>